<sequence length="212" mass="24774">MDRELQRQVRKMTDEGLQGFDFNNQMKDQVRKRVAEGKTPKEYRRRWYAPLISFAIVLIVVFAFAVVKGEQWGFLGSEKLSGYFTNKSNFDVEIHYDGGTTISTVTDTITNQDGKVKALAFTKDERSEIYTKIESLDLKGNKPLSYREGCTILSLENYMMKIRMNNDEYEYYHSECETTADTRELEELQQLIITIIKQKPGYQEMLNQRLPM</sequence>
<feature type="transmembrane region" description="Helical" evidence="1">
    <location>
        <begin position="47"/>
        <end position="67"/>
    </location>
</feature>
<dbReference type="Proteomes" id="UP000252118">
    <property type="component" value="Unassembled WGS sequence"/>
</dbReference>
<organism evidence="2 3">
    <name type="scientific">Rossellomorea aquimaris</name>
    <dbReference type="NCBI Taxonomy" id="189382"/>
    <lineage>
        <taxon>Bacteria</taxon>
        <taxon>Bacillati</taxon>
        <taxon>Bacillota</taxon>
        <taxon>Bacilli</taxon>
        <taxon>Bacillales</taxon>
        <taxon>Bacillaceae</taxon>
        <taxon>Rossellomorea</taxon>
    </lineage>
</organism>
<keyword evidence="1" id="KW-1133">Transmembrane helix</keyword>
<dbReference type="EMBL" id="QNRJ01000003">
    <property type="protein sequence ID" value="RBP06140.1"/>
    <property type="molecule type" value="Genomic_DNA"/>
</dbReference>
<keyword evidence="1" id="KW-0472">Membrane</keyword>
<proteinExistence type="predicted"/>
<comment type="caution">
    <text evidence="2">The sequence shown here is derived from an EMBL/GenBank/DDBJ whole genome shotgun (WGS) entry which is preliminary data.</text>
</comment>
<name>A0A366EWR0_9BACI</name>
<reference evidence="2 3" key="1">
    <citation type="submission" date="2018-06" db="EMBL/GenBank/DDBJ databases">
        <title>Freshwater and sediment microbial communities from various areas in North America, analyzing microbe dynamics in response to fracking.</title>
        <authorList>
            <person name="Lamendella R."/>
        </authorList>
    </citation>
    <scope>NUCLEOTIDE SEQUENCE [LARGE SCALE GENOMIC DNA]</scope>
    <source>
        <strain evidence="2 3">97B</strain>
    </source>
</reference>
<evidence type="ECO:0000256" key="1">
    <source>
        <dbReference type="SAM" id="Phobius"/>
    </source>
</evidence>
<protein>
    <submittedName>
        <fullName evidence="2">Uncharacterized protein</fullName>
    </submittedName>
</protein>
<dbReference type="AlphaFoldDB" id="A0A366EWR0"/>
<dbReference type="RefSeq" id="WP_113968696.1">
    <property type="nucleotide sequence ID" value="NZ_QNRJ01000003.1"/>
</dbReference>
<dbReference type="OrthoDB" id="2875064at2"/>
<keyword evidence="1" id="KW-0812">Transmembrane</keyword>
<evidence type="ECO:0000313" key="3">
    <source>
        <dbReference type="Proteomes" id="UP000252118"/>
    </source>
</evidence>
<gene>
    <name evidence="2" type="ORF">DET59_103271</name>
</gene>
<accession>A0A366EWR0</accession>
<evidence type="ECO:0000313" key="2">
    <source>
        <dbReference type="EMBL" id="RBP06140.1"/>
    </source>
</evidence>